<protein>
    <submittedName>
        <fullName evidence="11">Mitochondrial carrier</fullName>
    </submittedName>
</protein>
<dbReference type="Gene3D" id="1.50.40.10">
    <property type="entry name" value="Mitochondrial carrier domain"/>
    <property type="match status" value="1"/>
</dbReference>
<evidence type="ECO:0000256" key="2">
    <source>
        <dbReference type="ARBA" id="ARBA00006375"/>
    </source>
</evidence>
<dbReference type="AlphaFoldDB" id="A0AAD4C3H3"/>
<sequence length="289" mass="31375">MATYPFWLGGIAASMAACFTHPLDLTKVRMQTLGPSVPRPSMLATIGTSLSENGLRSIYTGLSASVLRQMTYSLVRIGSYEELKRRMSAKGKPSTGKLLLAAGVTGGLGGIAGNPADIVLVRMTSDSLRPPEKRYGYRNALAGLVSLVKNEGIKGLSRGLGTNAVRAVLMNTSQVGSYDFFKMTLLRHRIPLVNYQFHDGFFLHVVASLAAGTCGTTVCSPVDVIRTRIMGSSGNASPFQVLVRSLREEGPMFVFKGWTPAFMRLGPNTVLMFVFFEQLKRGWSYFAQS</sequence>
<dbReference type="PRINTS" id="PR00784">
    <property type="entry name" value="MTUNCOUPLING"/>
</dbReference>
<reference evidence="11" key="2">
    <citation type="journal article" date="2020" name="Nat. Commun.">
        <title>Large-scale genome sequencing of mycorrhizal fungi provides insights into the early evolution of symbiotic traits.</title>
        <authorList>
            <person name="Miyauchi S."/>
            <person name="Kiss E."/>
            <person name="Kuo A."/>
            <person name="Drula E."/>
            <person name="Kohler A."/>
            <person name="Sanchez-Garcia M."/>
            <person name="Morin E."/>
            <person name="Andreopoulos B."/>
            <person name="Barry K.W."/>
            <person name="Bonito G."/>
            <person name="Buee M."/>
            <person name="Carver A."/>
            <person name="Chen C."/>
            <person name="Cichocki N."/>
            <person name="Clum A."/>
            <person name="Culley D."/>
            <person name="Crous P.W."/>
            <person name="Fauchery L."/>
            <person name="Girlanda M."/>
            <person name="Hayes R.D."/>
            <person name="Keri Z."/>
            <person name="LaButti K."/>
            <person name="Lipzen A."/>
            <person name="Lombard V."/>
            <person name="Magnuson J."/>
            <person name="Maillard F."/>
            <person name="Murat C."/>
            <person name="Nolan M."/>
            <person name="Ohm R.A."/>
            <person name="Pangilinan J."/>
            <person name="Pereira M.F."/>
            <person name="Perotto S."/>
            <person name="Peter M."/>
            <person name="Pfister S."/>
            <person name="Riley R."/>
            <person name="Sitrit Y."/>
            <person name="Stielow J.B."/>
            <person name="Szollosi G."/>
            <person name="Zifcakova L."/>
            <person name="Stursova M."/>
            <person name="Spatafora J.W."/>
            <person name="Tedersoo L."/>
            <person name="Vaario L.M."/>
            <person name="Yamada A."/>
            <person name="Yan M."/>
            <person name="Wang P."/>
            <person name="Xu J."/>
            <person name="Bruns T."/>
            <person name="Baldrian P."/>
            <person name="Vilgalys R."/>
            <person name="Dunand C."/>
            <person name="Henrissat B."/>
            <person name="Grigoriev I.V."/>
            <person name="Hibbett D."/>
            <person name="Nagy L.G."/>
            <person name="Martin F.M."/>
        </authorList>
    </citation>
    <scope>NUCLEOTIDE SEQUENCE</scope>
    <source>
        <strain evidence="11">BED1</strain>
    </source>
</reference>
<feature type="repeat" description="Solcar" evidence="9">
    <location>
        <begin position="93"/>
        <end position="184"/>
    </location>
</feature>
<evidence type="ECO:0000256" key="5">
    <source>
        <dbReference type="ARBA" id="ARBA00022737"/>
    </source>
</evidence>
<evidence type="ECO:0000313" key="11">
    <source>
        <dbReference type="EMBL" id="KAF8446285.1"/>
    </source>
</evidence>
<evidence type="ECO:0000256" key="9">
    <source>
        <dbReference type="PROSITE-ProRule" id="PRU00282"/>
    </source>
</evidence>
<gene>
    <name evidence="11" type="ORF">L210DRAFT_3529489</name>
</gene>
<dbReference type="GO" id="GO:0031966">
    <property type="term" value="C:mitochondrial membrane"/>
    <property type="evidence" value="ECO:0007669"/>
    <property type="project" value="UniProtKB-SubCell"/>
</dbReference>
<evidence type="ECO:0000256" key="7">
    <source>
        <dbReference type="ARBA" id="ARBA00023128"/>
    </source>
</evidence>
<dbReference type="Pfam" id="PF00153">
    <property type="entry name" value="Mito_carr"/>
    <property type="match status" value="3"/>
</dbReference>
<comment type="subcellular location">
    <subcellularLocation>
        <location evidence="1">Mitochondrion membrane</location>
        <topology evidence="1">Multi-pass membrane protein</topology>
    </subcellularLocation>
</comment>
<dbReference type="InterPro" id="IPR050391">
    <property type="entry name" value="Mito_Metabolite_Transporter"/>
</dbReference>
<keyword evidence="4 9" id="KW-0812">Transmembrane</keyword>
<proteinExistence type="inferred from homology"/>
<keyword evidence="6" id="KW-1133">Transmembrane helix</keyword>
<evidence type="ECO:0000256" key="8">
    <source>
        <dbReference type="ARBA" id="ARBA00023136"/>
    </source>
</evidence>
<keyword evidence="5" id="KW-0677">Repeat</keyword>
<evidence type="ECO:0000256" key="6">
    <source>
        <dbReference type="ARBA" id="ARBA00022989"/>
    </source>
</evidence>
<keyword evidence="7" id="KW-0496">Mitochondrion</keyword>
<reference evidence="11" key="1">
    <citation type="submission" date="2019-10" db="EMBL/GenBank/DDBJ databases">
        <authorList>
            <consortium name="DOE Joint Genome Institute"/>
            <person name="Kuo A."/>
            <person name="Miyauchi S."/>
            <person name="Kiss E."/>
            <person name="Drula E."/>
            <person name="Kohler A."/>
            <person name="Sanchez-Garcia M."/>
            <person name="Andreopoulos B."/>
            <person name="Barry K.W."/>
            <person name="Bonito G."/>
            <person name="Buee M."/>
            <person name="Carver A."/>
            <person name="Chen C."/>
            <person name="Cichocki N."/>
            <person name="Clum A."/>
            <person name="Culley D."/>
            <person name="Crous P.W."/>
            <person name="Fauchery L."/>
            <person name="Girlanda M."/>
            <person name="Hayes R."/>
            <person name="Keri Z."/>
            <person name="LaButti K."/>
            <person name="Lipzen A."/>
            <person name="Lombard V."/>
            <person name="Magnuson J."/>
            <person name="Maillard F."/>
            <person name="Morin E."/>
            <person name="Murat C."/>
            <person name="Nolan M."/>
            <person name="Ohm R."/>
            <person name="Pangilinan J."/>
            <person name="Pereira M."/>
            <person name="Perotto S."/>
            <person name="Peter M."/>
            <person name="Riley R."/>
            <person name="Sitrit Y."/>
            <person name="Stielow B."/>
            <person name="Szollosi G."/>
            <person name="Zifcakova L."/>
            <person name="Stursova M."/>
            <person name="Spatafora J.W."/>
            <person name="Tedersoo L."/>
            <person name="Vaario L.-M."/>
            <person name="Yamada A."/>
            <person name="Yan M."/>
            <person name="Wang P."/>
            <person name="Xu J."/>
            <person name="Bruns T."/>
            <person name="Baldrian P."/>
            <person name="Vilgalys R."/>
            <person name="Henrissat B."/>
            <person name="Grigoriev I.V."/>
            <person name="Hibbett D."/>
            <person name="Nagy L.G."/>
            <person name="Martin F.M."/>
        </authorList>
    </citation>
    <scope>NUCLEOTIDE SEQUENCE</scope>
    <source>
        <strain evidence="11">BED1</strain>
    </source>
</reference>
<evidence type="ECO:0000256" key="4">
    <source>
        <dbReference type="ARBA" id="ARBA00022692"/>
    </source>
</evidence>
<evidence type="ECO:0000256" key="1">
    <source>
        <dbReference type="ARBA" id="ARBA00004225"/>
    </source>
</evidence>
<keyword evidence="3 10" id="KW-0813">Transport</keyword>
<dbReference type="InterPro" id="IPR002067">
    <property type="entry name" value="MCP"/>
</dbReference>
<keyword evidence="8 9" id="KW-0472">Membrane</keyword>
<dbReference type="InterPro" id="IPR023395">
    <property type="entry name" value="MCP_dom_sf"/>
</dbReference>
<evidence type="ECO:0000256" key="3">
    <source>
        <dbReference type="ARBA" id="ARBA00022448"/>
    </source>
</evidence>
<dbReference type="EMBL" id="WHUW01000005">
    <property type="protein sequence ID" value="KAF8446285.1"/>
    <property type="molecule type" value="Genomic_DNA"/>
</dbReference>
<evidence type="ECO:0000256" key="10">
    <source>
        <dbReference type="RuleBase" id="RU000488"/>
    </source>
</evidence>
<dbReference type="Proteomes" id="UP001194468">
    <property type="component" value="Unassembled WGS sequence"/>
</dbReference>
<feature type="repeat" description="Solcar" evidence="9">
    <location>
        <begin position="199"/>
        <end position="282"/>
    </location>
</feature>
<accession>A0AAD4C3H3</accession>
<name>A0AAD4C3H3_BOLED</name>
<dbReference type="GO" id="GO:0055085">
    <property type="term" value="P:transmembrane transport"/>
    <property type="evidence" value="ECO:0007669"/>
    <property type="project" value="InterPro"/>
</dbReference>
<feature type="repeat" description="Solcar" evidence="9">
    <location>
        <begin position="4"/>
        <end position="86"/>
    </location>
</feature>
<dbReference type="PROSITE" id="PS50920">
    <property type="entry name" value="SOLCAR"/>
    <property type="match status" value="3"/>
</dbReference>
<dbReference type="InterPro" id="IPR018108">
    <property type="entry name" value="MCP_transmembrane"/>
</dbReference>
<keyword evidence="12" id="KW-1185">Reference proteome</keyword>
<comment type="caution">
    <text evidence="11">The sequence shown here is derived from an EMBL/GenBank/DDBJ whole genome shotgun (WGS) entry which is preliminary data.</text>
</comment>
<dbReference type="PANTHER" id="PTHR45618">
    <property type="entry name" value="MITOCHONDRIAL DICARBOXYLATE CARRIER-RELATED"/>
    <property type="match status" value="1"/>
</dbReference>
<evidence type="ECO:0000313" key="12">
    <source>
        <dbReference type="Proteomes" id="UP001194468"/>
    </source>
</evidence>
<dbReference type="SUPFAM" id="SSF103506">
    <property type="entry name" value="Mitochondrial carrier"/>
    <property type="match status" value="1"/>
</dbReference>
<organism evidence="11 12">
    <name type="scientific">Boletus edulis BED1</name>
    <dbReference type="NCBI Taxonomy" id="1328754"/>
    <lineage>
        <taxon>Eukaryota</taxon>
        <taxon>Fungi</taxon>
        <taxon>Dikarya</taxon>
        <taxon>Basidiomycota</taxon>
        <taxon>Agaricomycotina</taxon>
        <taxon>Agaricomycetes</taxon>
        <taxon>Agaricomycetidae</taxon>
        <taxon>Boletales</taxon>
        <taxon>Boletineae</taxon>
        <taxon>Boletaceae</taxon>
        <taxon>Boletoideae</taxon>
        <taxon>Boletus</taxon>
    </lineage>
</organism>
<comment type="similarity">
    <text evidence="2 10">Belongs to the mitochondrial carrier (TC 2.A.29) family.</text>
</comment>